<gene>
    <name evidence="2" type="ORF">MMF98_16960</name>
</gene>
<dbReference type="Pfam" id="PF13409">
    <property type="entry name" value="GST_N_2"/>
    <property type="match status" value="1"/>
</dbReference>
<reference evidence="2" key="1">
    <citation type="submission" date="2022-03" db="EMBL/GenBank/DDBJ databases">
        <authorList>
            <person name="Woo C.Y."/>
        </authorList>
    </citation>
    <scope>NUCLEOTIDE SEQUENCE</scope>
    <source>
        <strain evidence="2">CYS-02</strain>
    </source>
</reference>
<dbReference type="PANTHER" id="PTHR44051">
    <property type="entry name" value="GLUTATHIONE S-TRANSFERASE-RELATED"/>
    <property type="match status" value="1"/>
</dbReference>
<keyword evidence="3" id="KW-1185">Reference proteome</keyword>
<evidence type="ECO:0000313" key="3">
    <source>
        <dbReference type="Proteomes" id="UP001139447"/>
    </source>
</evidence>
<evidence type="ECO:0000313" key="2">
    <source>
        <dbReference type="EMBL" id="MCJ0764909.1"/>
    </source>
</evidence>
<proteinExistence type="predicted"/>
<dbReference type="AlphaFoldDB" id="A0A9X1VZ98"/>
<dbReference type="InterPro" id="IPR040079">
    <property type="entry name" value="Glutathione_S-Trfase"/>
</dbReference>
<dbReference type="InterPro" id="IPR036282">
    <property type="entry name" value="Glutathione-S-Trfase_C_sf"/>
</dbReference>
<dbReference type="InterPro" id="IPR036249">
    <property type="entry name" value="Thioredoxin-like_sf"/>
</dbReference>
<dbReference type="InterPro" id="IPR004045">
    <property type="entry name" value="Glutathione_S-Trfase_N"/>
</dbReference>
<dbReference type="SFLD" id="SFLDS00019">
    <property type="entry name" value="Glutathione_Transferase_(cytos"/>
    <property type="match status" value="1"/>
</dbReference>
<dbReference type="RefSeq" id="WP_243307889.1">
    <property type="nucleotide sequence ID" value="NZ_JALGBI010000002.1"/>
</dbReference>
<organism evidence="2 3">
    <name type="scientific">Variovorax terrae</name>
    <dbReference type="NCBI Taxonomy" id="2923278"/>
    <lineage>
        <taxon>Bacteria</taxon>
        <taxon>Pseudomonadati</taxon>
        <taxon>Pseudomonadota</taxon>
        <taxon>Betaproteobacteria</taxon>
        <taxon>Burkholderiales</taxon>
        <taxon>Comamonadaceae</taxon>
        <taxon>Variovorax</taxon>
    </lineage>
</organism>
<sequence>MLTLYHCENARSFRVLWMLEELGLSYDLKILPFPPRVLCPQYLEVNPLGTVPLLVEDGMRMSESAAICQYLASRYAPNSLGVESHEADYGAYLNGLHFGEASLTFPQTLILRYEMLEPEERRLPQASRDYALFFLGRLRELARLLGSRDFICANRFTAADVSIGYALMLAGIVGQDGRFTPAIQEYWGRLRERAAFKRAVAIQDKKTT</sequence>
<name>A0A9X1VZ98_9BURK</name>
<dbReference type="Gene3D" id="3.40.30.10">
    <property type="entry name" value="Glutaredoxin"/>
    <property type="match status" value="1"/>
</dbReference>
<dbReference type="SUPFAM" id="SSF47616">
    <property type="entry name" value="GST C-terminal domain-like"/>
    <property type="match status" value="1"/>
</dbReference>
<dbReference type="SFLD" id="SFLDG00358">
    <property type="entry name" value="Main_(cytGST)"/>
    <property type="match status" value="1"/>
</dbReference>
<dbReference type="Gene3D" id="1.20.1050.10">
    <property type="match status" value="1"/>
</dbReference>
<protein>
    <submittedName>
        <fullName evidence="2">Glutathione S-transferase family protein</fullName>
    </submittedName>
</protein>
<evidence type="ECO:0000259" key="1">
    <source>
        <dbReference type="PROSITE" id="PS50404"/>
    </source>
</evidence>
<dbReference type="PANTHER" id="PTHR44051:SF21">
    <property type="entry name" value="GLUTATHIONE S-TRANSFERASE FAMILY PROTEIN"/>
    <property type="match status" value="1"/>
</dbReference>
<comment type="caution">
    <text evidence="2">The sequence shown here is derived from an EMBL/GenBank/DDBJ whole genome shotgun (WGS) entry which is preliminary data.</text>
</comment>
<dbReference type="SFLD" id="SFLDG01150">
    <property type="entry name" value="Main.1:_Beta-like"/>
    <property type="match status" value="1"/>
</dbReference>
<feature type="domain" description="GST N-terminal" evidence="1">
    <location>
        <begin position="1"/>
        <end position="79"/>
    </location>
</feature>
<accession>A0A9X1VZ98</accession>
<dbReference type="PROSITE" id="PS50404">
    <property type="entry name" value="GST_NTER"/>
    <property type="match status" value="1"/>
</dbReference>
<dbReference type="EMBL" id="JALGBI010000002">
    <property type="protein sequence ID" value="MCJ0764909.1"/>
    <property type="molecule type" value="Genomic_DNA"/>
</dbReference>
<dbReference type="SUPFAM" id="SSF52833">
    <property type="entry name" value="Thioredoxin-like"/>
    <property type="match status" value="1"/>
</dbReference>
<dbReference type="CDD" id="cd03046">
    <property type="entry name" value="GST_N_GTT1_like"/>
    <property type="match status" value="1"/>
</dbReference>
<dbReference type="Proteomes" id="UP001139447">
    <property type="component" value="Unassembled WGS sequence"/>
</dbReference>